<dbReference type="Proteomes" id="UP000003288">
    <property type="component" value="Unassembled WGS sequence"/>
</dbReference>
<evidence type="ECO:0000313" key="1">
    <source>
        <dbReference type="EMBL" id="EDM22965.1"/>
    </source>
</evidence>
<evidence type="ECO:0000313" key="4">
    <source>
        <dbReference type="Proteomes" id="UP000306825"/>
    </source>
</evidence>
<name>A0AAI9AGA3_9BACT</name>
<evidence type="ECO:0000313" key="2">
    <source>
        <dbReference type="EMBL" id="QCT95297.1"/>
    </source>
</evidence>
<gene>
    <name evidence="1" type="ORF">CMTB2_05672</name>
    <name evidence="2" type="ORF">FE773_08855</name>
</gene>
<reference evidence="1 3" key="1">
    <citation type="journal article" date="2011" name="Stand. Genomic Sci.">
        <title>Draft genome sequence of Caminibacter mediatlanticus strain TB-2, an epsilonproteobacterium isolated from a deep-sea hydrothermal vent.</title>
        <authorList>
            <person name="Giovannelli D."/>
            <person name="Ferriera S."/>
            <person name="Johnson J."/>
            <person name="Kravitz S."/>
            <person name="Perez-Rodriguez I."/>
            <person name="Ricci J."/>
            <person name="O'Brien C."/>
            <person name="Voordeckers J.W."/>
            <person name="Bini E."/>
            <person name="Vetriani C."/>
        </authorList>
    </citation>
    <scope>NUCLEOTIDE SEQUENCE [LARGE SCALE GENOMIC DNA]</scope>
    <source>
        <strain evidence="1 3">TB-2</strain>
    </source>
</reference>
<dbReference type="Proteomes" id="UP000306825">
    <property type="component" value="Chromosome"/>
</dbReference>
<dbReference type="EMBL" id="CP040463">
    <property type="protein sequence ID" value="QCT95297.1"/>
    <property type="molecule type" value="Genomic_DNA"/>
</dbReference>
<dbReference type="AlphaFoldDB" id="A0AAI9AGA3"/>
<proteinExistence type="predicted"/>
<accession>A0AAI9AGA3</accession>
<dbReference type="RefSeq" id="WP_007475600.1">
    <property type="nucleotide sequence ID" value="NZ_ABCJ01000014.1"/>
</dbReference>
<reference evidence="2 4" key="2">
    <citation type="submission" date="2019-05" db="EMBL/GenBank/DDBJ databases">
        <title>A comparative analysis of the Nautiliaceae.</title>
        <authorList>
            <person name="Grosche A."/>
            <person name="Smedile F."/>
            <person name="Vetriani C."/>
        </authorList>
    </citation>
    <scope>NUCLEOTIDE SEQUENCE [LARGE SCALE GENOMIC DNA]</scope>
    <source>
        <strain evidence="2 4">TB-2</strain>
    </source>
</reference>
<evidence type="ECO:0000313" key="3">
    <source>
        <dbReference type="Proteomes" id="UP000003288"/>
    </source>
</evidence>
<keyword evidence="4" id="KW-1185">Reference proteome</keyword>
<dbReference type="EMBL" id="ABCJ01000014">
    <property type="protein sequence ID" value="EDM22965.1"/>
    <property type="molecule type" value="Genomic_DNA"/>
</dbReference>
<organism evidence="1 3">
    <name type="scientific">Caminibacter mediatlanticus TB-2</name>
    <dbReference type="NCBI Taxonomy" id="391592"/>
    <lineage>
        <taxon>Bacteria</taxon>
        <taxon>Pseudomonadati</taxon>
        <taxon>Campylobacterota</taxon>
        <taxon>Epsilonproteobacteria</taxon>
        <taxon>Nautiliales</taxon>
        <taxon>Nautiliaceae</taxon>
        <taxon>Caminibacter</taxon>
    </lineage>
</organism>
<protein>
    <submittedName>
        <fullName evidence="1">O-sialoglycoprotein endopeptidase</fullName>
    </submittedName>
</protein>
<sequence>MKKYNPPKILIEKYGQDFIKKYKKWIDNKAAALHKRDRNDNLIDPKIIKKSHYKLAINQSIHETDGRCFYTQIELRWDKISEIKNENTSLLPTIDHVNREKYPLKLVVCAFEINHMKGKMEIKEFISFCELIIKNKKRILSNIF</sequence>